<evidence type="ECO:0000256" key="1">
    <source>
        <dbReference type="ARBA" id="ARBA00010641"/>
    </source>
</evidence>
<dbReference type="InterPro" id="IPR036388">
    <property type="entry name" value="WH-like_DNA-bd_sf"/>
</dbReference>
<evidence type="ECO:0000313" key="8">
    <source>
        <dbReference type="Proteomes" id="UP000706039"/>
    </source>
</evidence>
<dbReference type="NCBIfam" id="TIGR02937">
    <property type="entry name" value="sigma70-ECF"/>
    <property type="match status" value="1"/>
</dbReference>
<keyword evidence="2" id="KW-0805">Transcription regulation</keyword>
<evidence type="ECO:0000313" key="7">
    <source>
        <dbReference type="EMBL" id="MBY8823245.1"/>
    </source>
</evidence>
<dbReference type="PANTHER" id="PTHR43133">
    <property type="entry name" value="RNA POLYMERASE ECF-TYPE SIGMA FACTO"/>
    <property type="match status" value="1"/>
</dbReference>
<evidence type="ECO:0000259" key="5">
    <source>
        <dbReference type="Pfam" id="PF04542"/>
    </source>
</evidence>
<dbReference type="InterPro" id="IPR013249">
    <property type="entry name" value="RNA_pol_sigma70_r4_t2"/>
</dbReference>
<keyword evidence="8" id="KW-1185">Reference proteome</keyword>
<dbReference type="InterPro" id="IPR013325">
    <property type="entry name" value="RNA_pol_sigma_r2"/>
</dbReference>
<dbReference type="PANTHER" id="PTHR43133:SF63">
    <property type="entry name" value="RNA POLYMERASE SIGMA FACTOR FECI-RELATED"/>
    <property type="match status" value="1"/>
</dbReference>
<organism evidence="7 8">
    <name type="scientific">Sphingomonas colocasiae</name>
    <dbReference type="NCBI Taxonomy" id="1848973"/>
    <lineage>
        <taxon>Bacteria</taxon>
        <taxon>Pseudomonadati</taxon>
        <taxon>Pseudomonadota</taxon>
        <taxon>Alphaproteobacteria</taxon>
        <taxon>Sphingomonadales</taxon>
        <taxon>Sphingomonadaceae</taxon>
        <taxon>Sphingomonas</taxon>
    </lineage>
</organism>
<dbReference type="EMBL" id="JAINVV010000005">
    <property type="protein sequence ID" value="MBY8823245.1"/>
    <property type="molecule type" value="Genomic_DNA"/>
</dbReference>
<evidence type="ECO:0000256" key="4">
    <source>
        <dbReference type="ARBA" id="ARBA00023163"/>
    </source>
</evidence>
<dbReference type="Gene3D" id="1.10.10.10">
    <property type="entry name" value="Winged helix-like DNA-binding domain superfamily/Winged helix DNA-binding domain"/>
    <property type="match status" value="1"/>
</dbReference>
<keyword evidence="4" id="KW-0804">Transcription</keyword>
<evidence type="ECO:0000256" key="3">
    <source>
        <dbReference type="ARBA" id="ARBA00023082"/>
    </source>
</evidence>
<feature type="domain" description="RNA polymerase sigma-70 region 2" evidence="5">
    <location>
        <begin position="27"/>
        <end position="90"/>
    </location>
</feature>
<evidence type="ECO:0000256" key="2">
    <source>
        <dbReference type="ARBA" id="ARBA00023015"/>
    </source>
</evidence>
<comment type="caution">
    <text evidence="7">The sequence shown here is derived from an EMBL/GenBank/DDBJ whole genome shotgun (WGS) entry which is preliminary data.</text>
</comment>
<dbReference type="SUPFAM" id="SSF88659">
    <property type="entry name" value="Sigma3 and sigma4 domains of RNA polymerase sigma factors"/>
    <property type="match status" value="1"/>
</dbReference>
<dbReference type="RefSeq" id="WP_222990362.1">
    <property type="nucleotide sequence ID" value="NZ_JAINVV010000005.1"/>
</dbReference>
<sequence>MRVRMNDAGQGPEDEAPAHAREAVSSLFAEHNGALVRFLRLKLSSDQEARDVAQEAYVRLLALEQPGTVSFLRAYLFRIATNIAIDRQRSVSLRNRVHADPVFDPGEDRLDPERRASAREQLEIVDTALRALPERTRTAFLLFRIDGVSMVEIARRLDVSERTARNLVTAAMVHCRKRLDEGRALIEGDEA</sequence>
<protein>
    <submittedName>
        <fullName evidence="7">RNA polymerase sigma factor</fullName>
    </submittedName>
</protein>
<dbReference type="InterPro" id="IPR014284">
    <property type="entry name" value="RNA_pol_sigma-70_dom"/>
</dbReference>
<dbReference type="InterPro" id="IPR039425">
    <property type="entry name" value="RNA_pol_sigma-70-like"/>
</dbReference>
<accession>A0ABS7PRE7</accession>
<dbReference type="Pfam" id="PF08281">
    <property type="entry name" value="Sigma70_r4_2"/>
    <property type="match status" value="1"/>
</dbReference>
<feature type="domain" description="RNA polymerase sigma factor 70 region 4 type 2" evidence="6">
    <location>
        <begin position="123"/>
        <end position="175"/>
    </location>
</feature>
<keyword evidence="3" id="KW-0731">Sigma factor</keyword>
<dbReference type="InterPro" id="IPR013324">
    <property type="entry name" value="RNA_pol_sigma_r3/r4-like"/>
</dbReference>
<dbReference type="InterPro" id="IPR007627">
    <property type="entry name" value="RNA_pol_sigma70_r2"/>
</dbReference>
<dbReference type="Proteomes" id="UP000706039">
    <property type="component" value="Unassembled WGS sequence"/>
</dbReference>
<dbReference type="Gene3D" id="1.10.1740.10">
    <property type="match status" value="1"/>
</dbReference>
<dbReference type="Pfam" id="PF04542">
    <property type="entry name" value="Sigma70_r2"/>
    <property type="match status" value="1"/>
</dbReference>
<comment type="similarity">
    <text evidence="1">Belongs to the sigma-70 factor family. ECF subfamily.</text>
</comment>
<proteinExistence type="inferred from homology"/>
<reference evidence="7 8" key="1">
    <citation type="submission" date="2021-08" db="EMBL/GenBank/DDBJ databases">
        <authorList>
            <person name="Tuo L."/>
        </authorList>
    </citation>
    <scope>NUCLEOTIDE SEQUENCE [LARGE SCALE GENOMIC DNA]</scope>
    <source>
        <strain evidence="7 8">JCM 31229</strain>
    </source>
</reference>
<name>A0ABS7PRE7_9SPHN</name>
<gene>
    <name evidence="7" type="ORF">K7G82_13145</name>
</gene>
<evidence type="ECO:0000259" key="6">
    <source>
        <dbReference type="Pfam" id="PF08281"/>
    </source>
</evidence>
<dbReference type="SUPFAM" id="SSF88946">
    <property type="entry name" value="Sigma2 domain of RNA polymerase sigma factors"/>
    <property type="match status" value="1"/>
</dbReference>